<dbReference type="InterPro" id="IPR053185">
    <property type="entry name" value="SET_domain_protein"/>
</dbReference>
<dbReference type="RefSeq" id="XP_070867016.1">
    <property type="nucleotide sequence ID" value="XM_071009483.1"/>
</dbReference>
<dbReference type="PANTHER" id="PTHR47332">
    <property type="entry name" value="SET DOMAIN-CONTAINING PROTEIN 5"/>
    <property type="match status" value="1"/>
</dbReference>
<evidence type="ECO:0000313" key="1">
    <source>
        <dbReference type="EMBL" id="KAL2268292.1"/>
    </source>
</evidence>
<dbReference type="PANTHER" id="PTHR47332:SF6">
    <property type="entry name" value="SET DOMAIN-CONTAINING PROTEIN"/>
    <property type="match status" value="1"/>
</dbReference>
<dbReference type="GeneID" id="98124127"/>
<name>A0ABR4DFD3_9PEZI</name>
<keyword evidence="2" id="KW-1185">Reference proteome</keyword>
<evidence type="ECO:0000313" key="2">
    <source>
        <dbReference type="Proteomes" id="UP001600064"/>
    </source>
</evidence>
<dbReference type="Proteomes" id="UP001600064">
    <property type="component" value="Unassembled WGS sequence"/>
</dbReference>
<comment type="caution">
    <text evidence="1">The sequence shown here is derived from an EMBL/GenBank/DDBJ whole genome shotgun (WGS) entry which is preliminary data.</text>
</comment>
<protein>
    <submittedName>
        <fullName evidence="1">Uncharacterized protein</fullName>
    </submittedName>
</protein>
<dbReference type="EMBL" id="JAZGUE010000003">
    <property type="protein sequence ID" value="KAL2268292.1"/>
    <property type="molecule type" value="Genomic_DNA"/>
</dbReference>
<sequence>MSKLQSDPHHSTCPTPTDFSPWLQQPFCLDPADSDDSGPPDCVFTSASFRGNQGVSIITTPELAASMVEYLDDSQVSAELKWHMINDEQLNGNKTRGYTIRDMPGRGKGAVAIRKLARHETVMVGFPAFIVRLDFLNDGRYTERQQRLMMKKAVHQLHPEQQRSIMSLARSTGGEPILDVLRTNGFGIDIGGAQHLAVFVDGSVCRLVPKSMFSF</sequence>
<organism evidence="1 2">
    <name type="scientific">Remersonia thermophila</name>
    <dbReference type="NCBI Taxonomy" id="72144"/>
    <lineage>
        <taxon>Eukaryota</taxon>
        <taxon>Fungi</taxon>
        <taxon>Dikarya</taxon>
        <taxon>Ascomycota</taxon>
        <taxon>Pezizomycotina</taxon>
        <taxon>Sordariomycetes</taxon>
        <taxon>Sordariomycetidae</taxon>
        <taxon>Sordariales</taxon>
        <taxon>Sordariales incertae sedis</taxon>
        <taxon>Remersonia</taxon>
    </lineage>
</organism>
<accession>A0ABR4DFD3</accession>
<proteinExistence type="predicted"/>
<gene>
    <name evidence="1" type="ORF">VTJ83DRAFT_3138</name>
</gene>
<reference evidence="1 2" key="1">
    <citation type="journal article" date="2024" name="Commun. Biol.">
        <title>Comparative genomic analysis of thermophilic fungi reveals convergent evolutionary adaptations and gene losses.</title>
        <authorList>
            <person name="Steindorff A.S."/>
            <person name="Aguilar-Pontes M.V."/>
            <person name="Robinson A.J."/>
            <person name="Andreopoulos B."/>
            <person name="LaButti K."/>
            <person name="Kuo A."/>
            <person name="Mondo S."/>
            <person name="Riley R."/>
            <person name="Otillar R."/>
            <person name="Haridas S."/>
            <person name="Lipzen A."/>
            <person name="Grimwood J."/>
            <person name="Schmutz J."/>
            <person name="Clum A."/>
            <person name="Reid I.D."/>
            <person name="Moisan M.C."/>
            <person name="Butler G."/>
            <person name="Nguyen T.T.M."/>
            <person name="Dewar K."/>
            <person name="Conant G."/>
            <person name="Drula E."/>
            <person name="Henrissat B."/>
            <person name="Hansel C."/>
            <person name="Singer S."/>
            <person name="Hutchinson M.I."/>
            <person name="de Vries R.P."/>
            <person name="Natvig D.O."/>
            <person name="Powell A.J."/>
            <person name="Tsang A."/>
            <person name="Grigoriev I.V."/>
        </authorList>
    </citation>
    <scope>NUCLEOTIDE SEQUENCE [LARGE SCALE GENOMIC DNA]</scope>
    <source>
        <strain evidence="1 2">ATCC 22073</strain>
    </source>
</reference>